<dbReference type="InterPro" id="IPR050391">
    <property type="entry name" value="Mito_Metabolite_Transporter"/>
</dbReference>
<sequence length="293" mass="32555">MQPNTPQQSAPIYPWWYGGAGGVFACIITHPLDLAKVRLQTASLPKPSLLLMLKNILQTEGIFGLYSGLSASILRQCTYTTARFGCYDYIKEAWIPKSEINNTFYLLPCSMLSGAVGGLVGNPADIVNIRMQNDTQLDVSRRRNYKHALDGIYKITKNEGIKKLFTGLTPNLVRGVLMTASQVVTYDVFKNSLVTNFNFDPVKKTTHFTASLFAGLVATTICSPADVIKTRIMNAHQHHESAVKVLIDSVKNEGPAFLFRGWLPSFVRLGPNTILIFLAVEQLREWKLGMPTQ</sequence>
<accession>A0A7H9AWP2</accession>
<evidence type="ECO:0000313" key="13">
    <source>
        <dbReference type="Proteomes" id="UP000509704"/>
    </source>
</evidence>
<evidence type="ECO:0000256" key="7">
    <source>
        <dbReference type="ARBA" id="ARBA00022989"/>
    </source>
</evidence>
<gene>
    <name evidence="12" type="ORF">HG535_0A01370</name>
</gene>
<proteinExistence type="inferred from homology"/>
<dbReference type="KEGG" id="zmk:HG535_0A01370"/>
<keyword evidence="8" id="KW-0496">Mitochondrion</keyword>
<keyword evidence="9 10" id="KW-0472">Membrane</keyword>
<dbReference type="PROSITE" id="PS50920">
    <property type="entry name" value="SOLCAR"/>
    <property type="match status" value="3"/>
</dbReference>
<dbReference type="Proteomes" id="UP000509704">
    <property type="component" value="Chromosome 1"/>
</dbReference>
<keyword evidence="4 10" id="KW-0812">Transmembrane</keyword>
<dbReference type="GeneID" id="59233835"/>
<organism evidence="12 13">
    <name type="scientific">Zygotorulaspora mrakii</name>
    <name type="common">Zygosaccharomyces mrakii</name>
    <dbReference type="NCBI Taxonomy" id="42260"/>
    <lineage>
        <taxon>Eukaryota</taxon>
        <taxon>Fungi</taxon>
        <taxon>Dikarya</taxon>
        <taxon>Ascomycota</taxon>
        <taxon>Saccharomycotina</taxon>
        <taxon>Saccharomycetes</taxon>
        <taxon>Saccharomycetales</taxon>
        <taxon>Saccharomycetaceae</taxon>
        <taxon>Zygotorulaspora</taxon>
    </lineage>
</organism>
<keyword evidence="5" id="KW-0677">Repeat</keyword>
<evidence type="ECO:0000256" key="8">
    <source>
        <dbReference type="ARBA" id="ARBA00023128"/>
    </source>
</evidence>
<feature type="repeat" description="Solcar" evidence="10">
    <location>
        <begin position="202"/>
        <end position="286"/>
    </location>
</feature>
<keyword evidence="7" id="KW-1133">Transmembrane helix</keyword>
<evidence type="ECO:0000256" key="3">
    <source>
        <dbReference type="ARBA" id="ARBA00022448"/>
    </source>
</evidence>
<evidence type="ECO:0000313" key="12">
    <source>
        <dbReference type="EMBL" id="QLG70199.1"/>
    </source>
</evidence>
<dbReference type="GO" id="GO:0055085">
    <property type="term" value="P:transmembrane transport"/>
    <property type="evidence" value="ECO:0007669"/>
    <property type="project" value="InterPro"/>
</dbReference>
<evidence type="ECO:0000256" key="2">
    <source>
        <dbReference type="ARBA" id="ARBA00006375"/>
    </source>
</evidence>
<comment type="subcellular location">
    <subcellularLocation>
        <location evidence="1">Mitochondrion inner membrane</location>
        <topology evidence="1">Multi-pass membrane protein</topology>
    </subcellularLocation>
</comment>
<evidence type="ECO:0000256" key="9">
    <source>
        <dbReference type="ARBA" id="ARBA00023136"/>
    </source>
</evidence>
<dbReference type="Pfam" id="PF00153">
    <property type="entry name" value="Mito_carr"/>
    <property type="match status" value="3"/>
</dbReference>
<dbReference type="Gene3D" id="1.50.40.10">
    <property type="entry name" value="Mitochondrial carrier domain"/>
    <property type="match status" value="1"/>
</dbReference>
<dbReference type="PRINTS" id="PR00926">
    <property type="entry name" value="MITOCARRIER"/>
</dbReference>
<dbReference type="InterPro" id="IPR018108">
    <property type="entry name" value="MCP_transmembrane"/>
</dbReference>
<evidence type="ECO:0000256" key="5">
    <source>
        <dbReference type="ARBA" id="ARBA00022737"/>
    </source>
</evidence>
<evidence type="ECO:0000256" key="6">
    <source>
        <dbReference type="ARBA" id="ARBA00022792"/>
    </source>
</evidence>
<dbReference type="InterPro" id="IPR002067">
    <property type="entry name" value="MCP"/>
</dbReference>
<comment type="similarity">
    <text evidence="2 11">Belongs to the mitochondrial carrier (TC 2.A.29) family.</text>
</comment>
<evidence type="ECO:0000256" key="11">
    <source>
        <dbReference type="RuleBase" id="RU000488"/>
    </source>
</evidence>
<keyword evidence="6" id="KW-0999">Mitochondrion inner membrane</keyword>
<dbReference type="AlphaFoldDB" id="A0A7H9AWP2"/>
<dbReference type="EMBL" id="CP058604">
    <property type="protein sequence ID" value="QLG70199.1"/>
    <property type="molecule type" value="Genomic_DNA"/>
</dbReference>
<dbReference type="GO" id="GO:0005743">
    <property type="term" value="C:mitochondrial inner membrane"/>
    <property type="evidence" value="ECO:0007669"/>
    <property type="project" value="UniProtKB-SubCell"/>
</dbReference>
<dbReference type="RefSeq" id="XP_037141927.1">
    <property type="nucleotide sequence ID" value="XM_037286032.1"/>
</dbReference>
<evidence type="ECO:0008006" key="14">
    <source>
        <dbReference type="Google" id="ProtNLM"/>
    </source>
</evidence>
<dbReference type="InterPro" id="IPR023395">
    <property type="entry name" value="MCP_dom_sf"/>
</dbReference>
<name>A0A7H9AWP2_ZYGMR</name>
<evidence type="ECO:0000256" key="10">
    <source>
        <dbReference type="PROSITE-ProRule" id="PRU00282"/>
    </source>
</evidence>
<evidence type="ECO:0000256" key="1">
    <source>
        <dbReference type="ARBA" id="ARBA00004448"/>
    </source>
</evidence>
<dbReference type="PANTHER" id="PTHR45618">
    <property type="entry name" value="MITOCHONDRIAL DICARBOXYLATE CARRIER-RELATED"/>
    <property type="match status" value="1"/>
</dbReference>
<evidence type="ECO:0000256" key="4">
    <source>
        <dbReference type="ARBA" id="ARBA00022692"/>
    </source>
</evidence>
<keyword evidence="13" id="KW-1185">Reference proteome</keyword>
<feature type="repeat" description="Solcar" evidence="10">
    <location>
        <begin position="9"/>
        <end position="93"/>
    </location>
</feature>
<feature type="repeat" description="Solcar" evidence="10">
    <location>
        <begin position="101"/>
        <end position="192"/>
    </location>
</feature>
<dbReference type="OrthoDB" id="448427at2759"/>
<protein>
    <recommendedName>
        <fullName evidence="14">Mitochondrial dicarboxylate transporter</fullName>
    </recommendedName>
</protein>
<keyword evidence="3 11" id="KW-0813">Transport</keyword>
<dbReference type="SUPFAM" id="SSF103506">
    <property type="entry name" value="Mitochondrial carrier"/>
    <property type="match status" value="1"/>
</dbReference>
<reference evidence="12 13" key="1">
    <citation type="submission" date="2020-07" db="EMBL/GenBank/DDBJ databases">
        <title>The yeast mating-type switching endonuclease HO is a domesticated member of an unorthodox homing genetic element family.</title>
        <authorList>
            <person name="Coughlan A.Y."/>
            <person name="Lombardi L."/>
            <person name="Braun-Galleani S."/>
            <person name="Martos A.R."/>
            <person name="Galeote V."/>
            <person name="Bigey F."/>
            <person name="Dequin S."/>
            <person name="Byrne K.P."/>
            <person name="Wolfe K.H."/>
        </authorList>
    </citation>
    <scope>NUCLEOTIDE SEQUENCE [LARGE SCALE GENOMIC DNA]</scope>
    <source>
        <strain evidence="12 13">NRRL Y-6702</strain>
    </source>
</reference>